<organism evidence="1 2">
    <name type="scientific">Dyella marensis</name>
    <dbReference type="NCBI Taxonomy" id="500610"/>
    <lineage>
        <taxon>Bacteria</taxon>
        <taxon>Pseudomonadati</taxon>
        <taxon>Pseudomonadota</taxon>
        <taxon>Gammaproteobacteria</taxon>
        <taxon>Lysobacterales</taxon>
        <taxon>Rhodanobacteraceae</taxon>
        <taxon>Dyella</taxon>
    </lineage>
</organism>
<evidence type="ECO:0000313" key="2">
    <source>
        <dbReference type="Proteomes" id="UP000199477"/>
    </source>
</evidence>
<dbReference type="EMBL" id="FONH01000013">
    <property type="protein sequence ID" value="SFF32680.1"/>
    <property type="molecule type" value="Genomic_DNA"/>
</dbReference>
<dbReference type="InterPro" id="IPR008928">
    <property type="entry name" value="6-hairpin_glycosidase_sf"/>
</dbReference>
<evidence type="ECO:0008006" key="3">
    <source>
        <dbReference type="Google" id="ProtNLM"/>
    </source>
</evidence>
<protein>
    <recommendedName>
        <fullName evidence="3">Alpha-L-rhamnosidase six-hairpin glycosidase domain-containing protein</fullName>
    </recommendedName>
</protein>
<dbReference type="AlphaFoldDB" id="A0A1I2HTM3"/>
<reference evidence="2" key="1">
    <citation type="submission" date="2016-10" db="EMBL/GenBank/DDBJ databases">
        <authorList>
            <person name="Varghese N."/>
            <person name="Submissions S."/>
        </authorList>
    </citation>
    <scope>NUCLEOTIDE SEQUENCE [LARGE SCALE GENOMIC DNA]</scope>
    <source>
        <strain evidence="2">UNC178MFTsu3.1</strain>
    </source>
</reference>
<dbReference type="STRING" id="500610.SAMN02799615_03140"/>
<dbReference type="SUPFAM" id="SSF48208">
    <property type="entry name" value="Six-hairpin glycosidases"/>
    <property type="match status" value="1"/>
</dbReference>
<proteinExistence type="predicted"/>
<name>A0A1I2HTM3_9GAMM</name>
<dbReference type="InterPro" id="IPR012341">
    <property type="entry name" value="6hp_glycosidase-like_sf"/>
</dbReference>
<accession>A0A1I2HTM3</accession>
<dbReference type="Proteomes" id="UP000199477">
    <property type="component" value="Unassembled WGS sequence"/>
</dbReference>
<evidence type="ECO:0000313" key="1">
    <source>
        <dbReference type="EMBL" id="SFF32680.1"/>
    </source>
</evidence>
<keyword evidence="2" id="KW-1185">Reference proteome</keyword>
<gene>
    <name evidence="1" type="ORF">SAMN02799615_03140</name>
</gene>
<dbReference type="Gene3D" id="1.50.10.10">
    <property type="match status" value="1"/>
</dbReference>
<sequence>MLTAALLAGIMAAGPGVADSWRDRLEWQGKEAVVTTASDGSYMLHGPFGERRIGKQKLAAHTASPLFDGLFAMAQDDLRLDSVQAIRDDAFDHGQAIPCACFETGEKWHYVWTRDLSYAVDLSLWRLDPARAKASLRFKLSDVRAPGVPDGLYVMQDTGSGGSWPISTDRVVWFLGARHLLSDPAFADETWRALLDTLAQERRYVFDASVGLYRGETSFLDWREQTYPEWTRNNVAFIGQSFSLSTNVLHYEALRLAAKLAPRRGESAATYEMQADALKQAINAHFWRADRGMYMSYIGGVDHPAPYEAYDLLGLSLAITSGVADLARARQALAAYPTWAAGSPVIWPERKDQPIYHNRAIWPFVSAYALRAARAVDDPARIEHELRSLMRGAALAGSNMENFELATQAVHVDEGPLSGPVVDSPRQLWSVGGYLDMVIQGVFGLGEDGKVTPKLPVALVPMLFGDGQRISLSLADQEIVLVRPSTLDGNLLVTGSERRDGKRIEIALKAVKIDAPPLRRDAPLYAPATPDAPKVKADGKRWRIQADGELVLYVNGGRHGTVRDAQIERTAAQQCFSLTRVDEHGIESLHSAAVCRGEEARIGGAWPRAWTAPSSGRFELSLEYANDHGPINTGITAAVQVATVSCEGVPAQSLVLVLPHSAGRQRSTRGSFAARQGQPCKVELAPGFNMSYLAHFAHYTGGQGGDGGPLNRAEVGDMLIVPLAPGSTAP</sequence>
<dbReference type="GO" id="GO:0005975">
    <property type="term" value="P:carbohydrate metabolic process"/>
    <property type="evidence" value="ECO:0007669"/>
    <property type="project" value="InterPro"/>
</dbReference>